<evidence type="ECO:0000313" key="1">
    <source>
        <dbReference type="EMBL" id="KAJ5459206.1"/>
    </source>
</evidence>
<reference evidence="1" key="2">
    <citation type="journal article" date="2023" name="IMA Fungus">
        <title>Comparative genomic study of the Penicillium genus elucidates a diverse pangenome and 15 lateral gene transfer events.</title>
        <authorList>
            <person name="Petersen C."/>
            <person name="Sorensen T."/>
            <person name="Nielsen M.R."/>
            <person name="Sondergaard T.E."/>
            <person name="Sorensen J.L."/>
            <person name="Fitzpatrick D.A."/>
            <person name="Frisvad J.C."/>
            <person name="Nielsen K.L."/>
        </authorList>
    </citation>
    <scope>NUCLEOTIDE SEQUENCE</scope>
    <source>
        <strain evidence="1">IBT 17660</strain>
    </source>
</reference>
<evidence type="ECO:0000313" key="2">
    <source>
        <dbReference type="Proteomes" id="UP001147760"/>
    </source>
</evidence>
<gene>
    <name evidence="1" type="ORF">N7530_011150</name>
</gene>
<sequence length="119" mass="13844">MHLNARLSQDAVHPFTEAEDMFDDLKAMFNNDPMEYTLEATKATDDFNAYLCKFLHSAGAQGRPYESLKFELGIRLTERLMRAVECEFHDDFVTFEEFAMFCAEEANRLDLELEQGLSW</sequence>
<organism evidence="1 2">
    <name type="scientific">Penicillium desertorum</name>
    <dbReference type="NCBI Taxonomy" id="1303715"/>
    <lineage>
        <taxon>Eukaryota</taxon>
        <taxon>Fungi</taxon>
        <taxon>Dikarya</taxon>
        <taxon>Ascomycota</taxon>
        <taxon>Pezizomycotina</taxon>
        <taxon>Eurotiomycetes</taxon>
        <taxon>Eurotiomycetidae</taxon>
        <taxon>Eurotiales</taxon>
        <taxon>Aspergillaceae</taxon>
        <taxon>Penicillium</taxon>
    </lineage>
</organism>
<dbReference type="AlphaFoldDB" id="A0A9W9WGN6"/>
<protein>
    <submittedName>
        <fullName evidence="1">Uncharacterized protein</fullName>
    </submittedName>
</protein>
<dbReference type="EMBL" id="JAPWDO010000008">
    <property type="protein sequence ID" value="KAJ5459206.1"/>
    <property type="molecule type" value="Genomic_DNA"/>
</dbReference>
<name>A0A9W9WGN6_9EURO</name>
<reference evidence="1" key="1">
    <citation type="submission" date="2022-12" db="EMBL/GenBank/DDBJ databases">
        <authorList>
            <person name="Petersen C."/>
        </authorList>
    </citation>
    <scope>NUCLEOTIDE SEQUENCE</scope>
    <source>
        <strain evidence="1">IBT 17660</strain>
    </source>
</reference>
<proteinExistence type="predicted"/>
<accession>A0A9W9WGN6</accession>
<dbReference type="OrthoDB" id="4365667at2759"/>
<keyword evidence="2" id="KW-1185">Reference proteome</keyword>
<dbReference type="Proteomes" id="UP001147760">
    <property type="component" value="Unassembled WGS sequence"/>
</dbReference>
<comment type="caution">
    <text evidence="1">The sequence shown here is derived from an EMBL/GenBank/DDBJ whole genome shotgun (WGS) entry which is preliminary data.</text>
</comment>